<organism evidence="1 2">
    <name type="scientific">Halteria grandinella</name>
    <dbReference type="NCBI Taxonomy" id="5974"/>
    <lineage>
        <taxon>Eukaryota</taxon>
        <taxon>Sar</taxon>
        <taxon>Alveolata</taxon>
        <taxon>Ciliophora</taxon>
        <taxon>Intramacronucleata</taxon>
        <taxon>Spirotrichea</taxon>
        <taxon>Stichotrichia</taxon>
        <taxon>Sporadotrichida</taxon>
        <taxon>Halteriidae</taxon>
        <taxon>Halteria</taxon>
    </lineage>
</organism>
<dbReference type="Proteomes" id="UP000785679">
    <property type="component" value="Unassembled WGS sequence"/>
</dbReference>
<dbReference type="InterPro" id="IPR023389">
    <property type="entry name" value="DOPA-like_sf"/>
</dbReference>
<sequence>MCIQAGKLLQTYYYYNEICRHRYPSLSSSPLPDPAPAQVYSYHVHLLYRQTNQAEVRDATAIREEFRSKFSGLLGPDCHDLFHNDYNCMLDVDEGPAGPFPVANWSVFVLPGSLEPFMEWAIQNRGRFSVLVHPNSGCEVEDHTDWTLWSGAPYPLDATIFSHDKPFPW</sequence>
<evidence type="ECO:0000313" key="2">
    <source>
        <dbReference type="Proteomes" id="UP000785679"/>
    </source>
</evidence>
<dbReference type="Pfam" id="PF08883">
    <property type="entry name" value="DOPA_dioxygen"/>
    <property type="match status" value="1"/>
</dbReference>
<protein>
    <recommendedName>
        <fullName evidence="3">DOPA 4,5-dioxygenase</fullName>
    </recommendedName>
</protein>
<evidence type="ECO:0008006" key="3">
    <source>
        <dbReference type="Google" id="ProtNLM"/>
    </source>
</evidence>
<reference evidence="1" key="1">
    <citation type="submission" date="2019-06" db="EMBL/GenBank/DDBJ databases">
        <authorList>
            <person name="Zheng W."/>
        </authorList>
    </citation>
    <scope>NUCLEOTIDE SEQUENCE</scope>
    <source>
        <strain evidence="1">QDHG01</strain>
    </source>
</reference>
<dbReference type="OrthoDB" id="9994422at2759"/>
<dbReference type="EMBL" id="RRYP01015618">
    <property type="protein sequence ID" value="TNV75425.1"/>
    <property type="molecule type" value="Genomic_DNA"/>
</dbReference>
<evidence type="ECO:0000313" key="1">
    <source>
        <dbReference type="EMBL" id="TNV75425.1"/>
    </source>
</evidence>
<dbReference type="PANTHER" id="PTHR36423:SF2">
    <property type="entry name" value="AFR070WP"/>
    <property type="match status" value="1"/>
</dbReference>
<dbReference type="Gene3D" id="3.30.70.1240">
    <property type="entry name" value="DOPA-like domains"/>
    <property type="match status" value="1"/>
</dbReference>
<proteinExistence type="predicted"/>
<dbReference type="PANTHER" id="PTHR36423">
    <property type="entry name" value="AFR070WP"/>
    <property type="match status" value="1"/>
</dbReference>
<name>A0A8J8SYM4_HALGN</name>
<gene>
    <name evidence="1" type="ORF">FGO68_gene2801</name>
</gene>
<dbReference type="AlphaFoldDB" id="A0A8J8SYM4"/>
<keyword evidence="2" id="KW-1185">Reference proteome</keyword>
<accession>A0A8J8SYM4</accession>
<dbReference type="InterPro" id="IPR014980">
    <property type="entry name" value="DOPA_dioxygen"/>
</dbReference>
<dbReference type="SUPFAM" id="SSF143410">
    <property type="entry name" value="DOPA-like"/>
    <property type="match status" value="1"/>
</dbReference>
<comment type="caution">
    <text evidence="1">The sequence shown here is derived from an EMBL/GenBank/DDBJ whole genome shotgun (WGS) entry which is preliminary data.</text>
</comment>